<evidence type="ECO:0000256" key="2">
    <source>
        <dbReference type="ARBA" id="ARBA00022980"/>
    </source>
</evidence>
<evidence type="ECO:0000256" key="6">
    <source>
        <dbReference type="RuleBase" id="RU003477"/>
    </source>
</evidence>
<dbReference type="CDD" id="cd06089">
    <property type="entry name" value="KOW_RPL26"/>
    <property type="match status" value="1"/>
</dbReference>
<dbReference type="SUPFAM" id="SSF50104">
    <property type="entry name" value="Translation proteins SH3-like domain"/>
    <property type="match status" value="1"/>
</dbReference>
<comment type="function">
    <text evidence="5">One of the proteins that surrounds the polypeptide exit tunnel on the outside of the subunit.</text>
</comment>
<dbReference type="InterPro" id="IPR005825">
    <property type="entry name" value="Ribosomal_uL24_CS"/>
</dbReference>
<keyword evidence="5" id="KW-0699">rRNA-binding</keyword>
<evidence type="ECO:0000256" key="5">
    <source>
        <dbReference type="HAMAP-Rule" id="MF_01326"/>
    </source>
</evidence>
<dbReference type="PROSITE" id="PS01108">
    <property type="entry name" value="RIBOSOMAL_L24"/>
    <property type="match status" value="1"/>
</dbReference>
<gene>
    <name evidence="5" type="primary">rplX</name>
    <name evidence="8" type="ordered locus">Mahau_2145</name>
</gene>
<dbReference type="GO" id="GO:1990904">
    <property type="term" value="C:ribonucleoprotein complex"/>
    <property type="evidence" value="ECO:0007669"/>
    <property type="project" value="UniProtKB-KW"/>
</dbReference>
<accession>F4A2X4</accession>
<keyword evidence="9" id="KW-1185">Reference proteome</keyword>
<dbReference type="KEGG" id="mas:Mahau_2145"/>
<dbReference type="GO" id="GO:0003735">
    <property type="term" value="F:structural constituent of ribosome"/>
    <property type="evidence" value="ECO:0007669"/>
    <property type="project" value="InterPro"/>
</dbReference>
<evidence type="ECO:0000256" key="4">
    <source>
        <dbReference type="ARBA" id="ARBA00035206"/>
    </source>
</evidence>
<comment type="subunit">
    <text evidence="5">Part of the 50S ribosomal subunit.</text>
</comment>
<evidence type="ECO:0000313" key="9">
    <source>
        <dbReference type="Proteomes" id="UP000008457"/>
    </source>
</evidence>
<dbReference type="STRING" id="697281.Mahau_2145"/>
<evidence type="ECO:0000313" key="8">
    <source>
        <dbReference type="EMBL" id="AEE97317.1"/>
    </source>
</evidence>
<protein>
    <recommendedName>
        <fullName evidence="4 5">Large ribosomal subunit protein uL24</fullName>
    </recommendedName>
</protein>
<dbReference type="PANTHER" id="PTHR12903">
    <property type="entry name" value="MITOCHONDRIAL RIBOSOMAL PROTEIN L24"/>
    <property type="match status" value="1"/>
</dbReference>
<dbReference type="Gene3D" id="2.30.30.30">
    <property type="match status" value="1"/>
</dbReference>
<keyword evidence="5" id="KW-0694">RNA-binding</keyword>
<dbReference type="InterPro" id="IPR041988">
    <property type="entry name" value="Ribosomal_uL24_KOW"/>
</dbReference>
<sequence>MPNKLHVKKGDTVIVINGKYKGKIGKVLTALPQDGKIVVQDVNIVTKHKKPTSSVQQGGLVKQESPIPSSKVMLWCDECKRPTRISKKILADGSKVRVCKHCGREFTD</sequence>
<dbReference type="InterPro" id="IPR003256">
    <property type="entry name" value="Ribosomal_uL24"/>
</dbReference>
<dbReference type="HAMAP" id="MF_01326_B">
    <property type="entry name" value="Ribosomal_uL24_B"/>
    <property type="match status" value="1"/>
</dbReference>
<dbReference type="InterPro" id="IPR008991">
    <property type="entry name" value="Translation_prot_SH3-like_sf"/>
</dbReference>
<reference evidence="9" key="1">
    <citation type="submission" date="2010-11" db="EMBL/GenBank/DDBJ databases">
        <title>The complete genome of Mahella australiensis DSM 15567.</title>
        <authorList>
            <consortium name="US DOE Joint Genome Institute (JGI-PGF)"/>
            <person name="Lucas S."/>
            <person name="Copeland A."/>
            <person name="Lapidus A."/>
            <person name="Bruce D."/>
            <person name="Goodwin L."/>
            <person name="Pitluck S."/>
            <person name="Kyrpides N."/>
            <person name="Mavromatis K."/>
            <person name="Pagani I."/>
            <person name="Ivanova N."/>
            <person name="Teshima H."/>
            <person name="Brettin T."/>
            <person name="Detter J.C."/>
            <person name="Han C."/>
            <person name="Tapia R."/>
            <person name="Land M."/>
            <person name="Hauser L."/>
            <person name="Markowitz V."/>
            <person name="Cheng J.-F."/>
            <person name="Hugenholtz P."/>
            <person name="Woyke T."/>
            <person name="Wu D."/>
            <person name="Spring S."/>
            <person name="Pukall R."/>
            <person name="Steenblock K."/>
            <person name="Schneider S."/>
            <person name="Klenk H.-P."/>
            <person name="Eisen J.A."/>
        </authorList>
    </citation>
    <scope>NUCLEOTIDE SEQUENCE [LARGE SCALE GENOMIC DNA]</scope>
    <source>
        <strain evidence="9">DSM 15567 / CIP 107919 / 50-1 BON</strain>
    </source>
</reference>
<dbReference type="EMBL" id="CP002360">
    <property type="protein sequence ID" value="AEE97317.1"/>
    <property type="molecule type" value="Genomic_DNA"/>
</dbReference>
<dbReference type="OrthoDB" id="9807419at2"/>
<keyword evidence="2 5" id="KW-0689">Ribosomal protein</keyword>
<dbReference type="Proteomes" id="UP000008457">
    <property type="component" value="Chromosome"/>
</dbReference>
<dbReference type="Pfam" id="PF17136">
    <property type="entry name" value="ribosomal_L24"/>
    <property type="match status" value="1"/>
</dbReference>
<keyword evidence="3 5" id="KW-0687">Ribonucleoprotein</keyword>
<dbReference type="AlphaFoldDB" id="F4A2X4"/>
<proteinExistence type="inferred from homology"/>
<dbReference type="GO" id="GO:0005840">
    <property type="term" value="C:ribosome"/>
    <property type="evidence" value="ECO:0007669"/>
    <property type="project" value="UniProtKB-KW"/>
</dbReference>
<name>F4A2X4_MAHA5</name>
<comment type="function">
    <text evidence="5">One of two assembly initiator proteins, it binds directly to the 5'-end of the 23S rRNA, where it nucleates assembly of the 50S subunit.</text>
</comment>
<dbReference type="HOGENOM" id="CLU_093315_2_3_9"/>
<feature type="domain" description="KOW" evidence="7">
    <location>
        <begin position="6"/>
        <end position="33"/>
    </location>
</feature>
<dbReference type="Pfam" id="PF00467">
    <property type="entry name" value="KOW"/>
    <property type="match status" value="1"/>
</dbReference>
<dbReference type="GO" id="GO:0006412">
    <property type="term" value="P:translation"/>
    <property type="evidence" value="ECO:0007669"/>
    <property type="project" value="UniProtKB-UniRule"/>
</dbReference>
<dbReference type="eggNOG" id="COG0198">
    <property type="taxonomic scope" value="Bacteria"/>
</dbReference>
<evidence type="ECO:0000256" key="3">
    <source>
        <dbReference type="ARBA" id="ARBA00023274"/>
    </source>
</evidence>
<evidence type="ECO:0000256" key="1">
    <source>
        <dbReference type="ARBA" id="ARBA00010618"/>
    </source>
</evidence>
<dbReference type="SMART" id="SM00739">
    <property type="entry name" value="KOW"/>
    <property type="match status" value="1"/>
</dbReference>
<dbReference type="InterPro" id="IPR057264">
    <property type="entry name" value="Ribosomal_uL24_C"/>
</dbReference>
<dbReference type="InterPro" id="IPR005824">
    <property type="entry name" value="KOW"/>
</dbReference>
<evidence type="ECO:0000259" key="7">
    <source>
        <dbReference type="SMART" id="SM00739"/>
    </source>
</evidence>
<dbReference type="NCBIfam" id="TIGR01079">
    <property type="entry name" value="rplX_bact"/>
    <property type="match status" value="1"/>
</dbReference>
<dbReference type="RefSeq" id="WP_013781745.1">
    <property type="nucleotide sequence ID" value="NC_015520.1"/>
</dbReference>
<organism evidence="8 9">
    <name type="scientific">Mahella australiensis (strain DSM 15567 / CIP 107919 / 50-1 BON)</name>
    <dbReference type="NCBI Taxonomy" id="697281"/>
    <lineage>
        <taxon>Bacteria</taxon>
        <taxon>Bacillati</taxon>
        <taxon>Bacillota</taxon>
        <taxon>Clostridia</taxon>
        <taxon>Thermoanaerobacterales</taxon>
        <taxon>Thermoanaerobacterales Family IV. Incertae Sedis</taxon>
        <taxon>Mahella</taxon>
    </lineage>
</organism>
<dbReference type="InterPro" id="IPR014722">
    <property type="entry name" value="Rib_uL2_dom2"/>
</dbReference>
<reference evidence="8 9" key="2">
    <citation type="journal article" date="2011" name="Stand. Genomic Sci.">
        <title>Complete genome sequence of Mahella australiensis type strain (50-1 BON).</title>
        <authorList>
            <person name="Sikorski J."/>
            <person name="Teshima H."/>
            <person name="Nolan M."/>
            <person name="Lucas S."/>
            <person name="Hammon N."/>
            <person name="Deshpande S."/>
            <person name="Cheng J.F."/>
            <person name="Pitluck S."/>
            <person name="Liolios K."/>
            <person name="Pagani I."/>
            <person name="Ivanova N."/>
            <person name="Huntemann M."/>
            <person name="Mavromatis K."/>
            <person name="Ovchinikova G."/>
            <person name="Pati A."/>
            <person name="Tapia R."/>
            <person name="Han C."/>
            <person name="Goodwin L."/>
            <person name="Chen A."/>
            <person name="Palaniappan K."/>
            <person name="Land M."/>
            <person name="Hauser L."/>
            <person name="Ngatchou-Djao O.D."/>
            <person name="Rohde M."/>
            <person name="Pukall R."/>
            <person name="Spring S."/>
            <person name="Abt B."/>
            <person name="Goker M."/>
            <person name="Detter J.C."/>
            <person name="Woyke T."/>
            <person name="Bristow J."/>
            <person name="Markowitz V."/>
            <person name="Hugenholtz P."/>
            <person name="Eisen J.A."/>
            <person name="Kyrpides N.C."/>
            <person name="Klenk H.P."/>
            <person name="Lapidus A."/>
        </authorList>
    </citation>
    <scope>NUCLEOTIDE SEQUENCE [LARGE SCALE GENOMIC DNA]</scope>
    <source>
        <strain evidence="9">DSM 15567 / CIP 107919 / 50-1 BON</strain>
    </source>
</reference>
<dbReference type="GO" id="GO:0019843">
    <property type="term" value="F:rRNA binding"/>
    <property type="evidence" value="ECO:0007669"/>
    <property type="project" value="UniProtKB-UniRule"/>
</dbReference>
<comment type="similarity">
    <text evidence="1 5 6">Belongs to the universal ribosomal protein uL24 family.</text>
</comment>